<name>A0A426ZMK5_ENSVE</name>
<dbReference type="EMBL" id="AMZH03005892">
    <property type="protein sequence ID" value="RRT65218.1"/>
    <property type="molecule type" value="Genomic_DNA"/>
</dbReference>
<reference evidence="2 3" key="1">
    <citation type="journal article" date="2014" name="Agronomy (Basel)">
        <title>A Draft Genome Sequence for Ensete ventricosum, the Drought-Tolerant Tree Against Hunger.</title>
        <authorList>
            <person name="Harrison J."/>
            <person name="Moore K.A."/>
            <person name="Paszkiewicz K."/>
            <person name="Jones T."/>
            <person name="Grant M."/>
            <person name="Ambacheew D."/>
            <person name="Muzemil S."/>
            <person name="Studholme D.J."/>
        </authorList>
    </citation>
    <scope>NUCLEOTIDE SEQUENCE [LARGE SCALE GENOMIC DNA]</scope>
</reference>
<feature type="compositionally biased region" description="Low complexity" evidence="1">
    <location>
        <begin position="87"/>
        <end position="98"/>
    </location>
</feature>
<evidence type="ECO:0000256" key="1">
    <source>
        <dbReference type="SAM" id="MobiDB-lite"/>
    </source>
</evidence>
<dbReference type="Proteomes" id="UP000287651">
    <property type="component" value="Unassembled WGS sequence"/>
</dbReference>
<sequence>MEKKPHLLKKKEKIERGRKGERKEKKKKGAPHLPPSSSPAPAVGRRRLSHCLPYYCRRPPFPLLPATTTGHHTPIFSVAAADTPAASSHRSSLSSSATHSHRLQPSSLSHNCCHPSSTASVGHLCHPFSSPLLSRRPPSPSPPQPQPQPHPPRPLLHLRIATFFLRCPVATCRWPLPPSLPLSLLSSSFPLPQPLPDCRCLLPSYPAVAVLTPAILAANASSPSVASSSVGHRSSSSSSPPTIHAISHFSRCNPLLQPPSHSRL</sequence>
<organism evidence="2 3">
    <name type="scientific">Ensete ventricosum</name>
    <name type="common">Abyssinian banana</name>
    <name type="synonym">Musa ensete</name>
    <dbReference type="NCBI Taxonomy" id="4639"/>
    <lineage>
        <taxon>Eukaryota</taxon>
        <taxon>Viridiplantae</taxon>
        <taxon>Streptophyta</taxon>
        <taxon>Embryophyta</taxon>
        <taxon>Tracheophyta</taxon>
        <taxon>Spermatophyta</taxon>
        <taxon>Magnoliopsida</taxon>
        <taxon>Liliopsida</taxon>
        <taxon>Zingiberales</taxon>
        <taxon>Musaceae</taxon>
        <taxon>Ensete</taxon>
    </lineage>
</organism>
<evidence type="ECO:0000313" key="2">
    <source>
        <dbReference type="EMBL" id="RRT65218.1"/>
    </source>
</evidence>
<feature type="region of interest" description="Disordered" evidence="1">
    <location>
        <begin position="87"/>
        <end position="109"/>
    </location>
</feature>
<feature type="region of interest" description="Disordered" evidence="1">
    <location>
        <begin position="1"/>
        <end position="44"/>
    </location>
</feature>
<dbReference type="AlphaFoldDB" id="A0A426ZMK5"/>
<protein>
    <submittedName>
        <fullName evidence="2">Uncharacterized protein</fullName>
    </submittedName>
</protein>
<feature type="compositionally biased region" description="Basic residues" evidence="1">
    <location>
        <begin position="1"/>
        <end position="11"/>
    </location>
</feature>
<feature type="region of interest" description="Disordered" evidence="1">
    <location>
        <begin position="132"/>
        <end position="153"/>
    </location>
</feature>
<evidence type="ECO:0000313" key="3">
    <source>
        <dbReference type="Proteomes" id="UP000287651"/>
    </source>
</evidence>
<feature type="compositionally biased region" description="Pro residues" evidence="1">
    <location>
        <begin position="137"/>
        <end position="153"/>
    </location>
</feature>
<proteinExistence type="predicted"/>
<feature type="compositionally biased region" description="Basic and acidic residues" evidence="1">
    <location>
        <begin position="12"/>
        <end position="23"/>
    </location>
</feature>
<accession>A0A426ZMK5</accession>
<comment type="caution">
    <text evidence="2">The sequence shown here is derived from an EMBL/GenBank/DDBJ whole genome shotgun (WGS) entry which is preliminary data.</text>
</comment>
<gene>
    <name evidence="2" type="ORF">B296_00019430</name>
</gene>